<evidence type="ECO:0000256" key="2">
    <source>
        <dbReference type="ARBA" id="ARBA00012150"/>
    </source>
</evidence>
<evidence type="ECO:0000256" key="10">
    <source>
        <dbReference type="RuleBase" id="RU004168"/>
    </source>
</evidence>
<dbReference type="EC" id="3.6.1.7" evidence="2 7"/>
<sequence>MSKNSIAAYVYGRVQGVGFRFATQQQANGLGLTGYAKNLDDGGVEIIACGEQHNIDLLLDWLRQGGPKYARVDRVLTEPKTLTDYDDFSIRH</sequence>
<reference evidence="12" key="1">
    <citation type="submission" date="2020-11" db="EMBL/GenBank/DDBJ databases">
        <authorList>
            <person name="Lee S.D."/>
        </authorList>
    </citation>
    <scope>NUCLEOTIDE SEQUENCE</scope>
    <source>
        <strain evidence="12">SAP-2</strain>
    </source>
</reference>
<reference evidence="12" key="2">
    <citation type="submission" date="2022-09" db="EMBL/GenBank/DDBJ databases">
        <title>Rouxiella aceris sp. nov., isolated from tree sap and emended description of the genus Rhouxiella.</title>
        <authorList>
            <person name="Kim I.S."/>
        </authorList>
    </citation>
    <scope>NUCLEOTIDE SEQUENCE</scope>
    <source>
        <strain evidence="12">SAP-2</strain>
    </source>
</reference>
<comment type="caution">
    <text evidence="12">The sequence shown here is derived from an EMBL/GenBank/DDBJ whole genome shotgun (WGS) entry which is preliminary data.</text>
</comment>
<evidence type="ECO:0000256" key="5">
    <source>
        <dbReference type="ARBA" id="ARBA00032904"/>
    </source>
</evidence>
<dbReference type="EMBL" id="JADMKS010000001">
    <property type="protein sequence ID" value="MBF6635720.1"/>
    <property type="molecule type" value="Genomic_DNA"/>
</dbReference>
<dbReference type="Pfam" id="PF00708">
    <property type="entry name" value="Acylphosphatase"/>
    <property type="match status" value="1"/>
</dbReference>
<evidence type="ECO:0000256" key="4">
    <source>
        <dbReference type="ARBA" id="ARBA00022801"/>
    </source>
</evidence>
<feature type="active site" evidence="7 8">
    <location>
        <position position="20"/>
    </location>
</feature>
<dbReference type="InterPro" id="IPR017968">
    <property type="entry name" value="Acylphosphatase_CS"/>
</dbReference>
<organism evidence="12 13">
    <name type="scientific">Rouxiella silvae</name>
    <dbReference type="NCBI Taxonomy" id="1646373"/>
    <lineage>
        <taxon>Bacteria</taxon>
        <taxon>Pseudomonadati</taxon>
        <taxon>Pseudomonadota</taxon>
        <taxon>Gammaproteobacteria</taxon>
        <taxon>Enterobacterales</taxon>
        <taxon>Yersiniaceae</taxon>
        <taxon>Rouxiella</taxon>
    </lineage>
</organism>
<evidence type="ECO:0000256" key="7">
    <source>
        <dbReference type="HAMAP-Rule" id="MF_01450"/>
    </source>
</evidence>
<feature type="active site" evidence="7 8">
    <location>
        <position position="38"/>
    </location>
</feature>
<evidence type="ECO:0000259" key="11">
    <source>
        <dbReference type="PROSITE" id="PS51160"/>
    </source>
</evidence>
<keyword evidence="4 7" id="KW-0378">Hydrolase</keyword>
<protein>
    <recommendedName>
        <fullName evidence="3 7">Acylphosphatase</fullName>
        <ecNumber evidence="2 7">3.6.1.7</ecNumber>
    </recommendedName>
    <alternativeName>
        <fullName evidence="5 7">Acylphosphate phosphohydrolase</fullName>
    </alternativeName>
</protein>
<dbReference type="PANTHER" id="PTHR47268">
    <property type="entry name" value="ACYLPHOSPHATASE"/>
    <property type="match status" value="1"/>
</dbReference>
<dbReference type="InterPro" id="IPR036046">
    <property type="entry name" value="Acylphosphatase-like_dom_sf"/>
</dbReference>
<name>A0AA40WZ05_9GAMM</name>
<dbReference type="Gene3D" id="3.30.70.100">
    <property type="match status" value="1"/>
</dbReference>
<accession>A0AA40WZ05</accession>
<dbReference type="GO" id="GO:0003998">
    <property type="term" value="F:acylphosphatase activity"/>
    <property type="evidence" value="ECO:0007669"/>
    <property type="project" value="UniProtKB-UniRule"/>
</dbReference>
<dbReference type="SUPFAM" id="SSF54975">
    <property type="entry name" value="Acylphosphatase/BLUF domain-like"/>
    <property type="match status" value="1"/>
</dbReference>
<evidence type="ECO:0000313" key="13">
    <source>
        <dbReference type="Proteomes" id="UP000705283"/>
    </source>
</evidence>
<proteinExistence type="inferred from homology"/>
<dbReference type="InterPro" id="IPR028627">
    <property type="entry name" value="Acylphosphatase_bac"/>
</dbReference>
<dbReference type="PANTHER" id="PTHR47268:SF4">
    <property type="entry name" value="ACYLPHOSPHATASE"/>
    <property type="match status" value="1"/>
</dbReference>
<dbReference type="HAMAP" id="MF_01450">
    <property type="entry name" value="Acylphosphatase_entero"/>
    <property type="match status" value="1"/>
</dbReference>
<evidence type="ECO:0000256" key="9">
    <source>
        <dbReference type="RuleBase" id="RU000553"/>
    </source>
</evidence>
<comment type="catalytic activity">
    <reaction evidence="6 7 8 9">
        <text>an acyl phosphate + H2O = a carboxylate + phosphate + H(+)</text>
        <dbReference type="Rhea" id="RHEA:14965"/>
        <dbReference type="ChEBI" id="CHEBI:15377"/>
        <dbReference type="ChEBI" id="CHEBI:15378"/>
        <dbReference type="ChEBI" id="CHEBI:29067"/>
        <dbReference type="ChEBI" id="CHEBI:43474"/>
        <dbReference type="ChEBI" id="CHEBI:59918"/>
        <dbReference type="EC" id="3.6.1.7"/>
    </reaction>
</comment>
<dbReference type="Proteomes" id="UP000705283">
    <property type="component" value="Unassembled WGS sequence"/>
</dbReference>
<dbReference type="PRINTS" id="PR00112">
    <property type="entry name" value="ACYLPHPHTASE"/>
</dbReference>
<dbReference type="PROSITE" id="PS00150">
    <property type="entry name" value="ACYLPHOSPHATASE_1"/>
    <property type="match status" value="1"/>
</dbReference>
<dbReference type="NCBIfam" id="NF011000">
    <property type="entry name" value="PRK14426.1"/>
    <property type="match status" value="1"/>
</dbReference>
<evidence type="ECO:0000256" key="6">
    <source>
        <dbReference type="ARBA" id="ARBA00047645"/>
    </source>
</evidence>
<dbReference type="AlphaFoldDB" id="A0AA40WZ05"/>
<dbReference type="RefSeq" id="WP_055778065.1">
    <property type="nucleotide sequence ID" value="NZ_JADMKS010000001.1"/>
</dbReference>
<comment type="similarity">
    <text evidence="1 7 10">Belongs to the acylphosphatase family.</text>
</comment>
<evidence type="ECO:0000256" key="8">
    <source>
        <dbReference type="PROSITE-ProRule" id="PRU00520"/>
    </source>
</evidence>
<dbReference type="PROSITE" id="PS00151">
    <property type="entry name" value="ACYLPHOSPHATASE_2"/>
    <property type="match status" value="1"/>
</dbReference>
<dbReference type="InterPro" id="IPR020456">
    <property type="entry name" value="Acylphosphatase"/>
</dbReference>
<evidence type="ECO:0000256" key="1">
    <source>
        <dbReference type="ARBA" id="ARBA00005614"/>
    </source>
</evidence>
<gene>
    <name evidence="12" type="primary">yccX</name>
    <name evidence="12" type="ORF">ITX54_03435</name>
</gene>
<dbReference type="PROSITE" id="PS51160">
    <property type="entry name" value="ACYLPHOSPHATASE_3"/>
    <property type="match status" value="1"/>
</dbReference>
<evidence type="ECO:0000256" key="3">
    <source>
        <dbReference type="ARBA" id="ARBA00015991"/>
    </source>
</evidence>
<feature type="domain" description="Acylphosphatase-like" evidence="11">
    <location>
        <begin position="5"/>
        <end position="92"/>
    </location>
</feature>
<dbReference type="InterPro" id="IPR001792">
    <property type="entry name" value="Acylphosphatase-like_dom"/>
</dbReference>
<evidence type="ECO:0000313" key="12">
    <source>
        <dbReference type="EMBL" id="MBF6635720.1"/>
    </source>
</evidence>